<dbReference type="Proteomes" id="UP000199433">
    <property type="component" value="Unassembled WGS sequence"/>
</dbReference>
<keyword evidence="4" id="KW-1185">Reference proteome</keyword>
<keyword evidence="1 3" id="KW-0808">Transferase</keyword>
<evidence type="ECO:0000313" key="3">
    <source>
        <dbReference type="EMBL" id="SDJ79125.1"/>
    </source>
</evidence>
<reference evidence="4" key="1">
    <citation type="submission" date="2016-10" db="EMBL/GenBank/DDBJ databases">
        <authorList>
            <person name="Varghese N."/>
            <person name="Submissions S."/>
        </authorList>
    </citation>
    <scope>NUCLEOTIDE SEQUENCE [LARGE SCALE GENOMIC DNA]</scope>
    <source>
        <strain evidence="4">DSM 19181</strain>
    </source>
</reference>
<dbReference type="InterPro" id="IPR050769">
    <property type="entry name" value="NAT_camello-type"/>
</dbReference>
<evidence type="ECO:0000256" key="1">
    <source>
        <dbReference type="ARBA" id="ARBA00022679"/>
    </source>
</evidence>
<dbReference type="InterPro" id="IPR000182">
    <property type="entry name" value="GNAT_dom"/>
</dbReference>
<dbReference type="Pfam" id="PF00583">
    <property type="entry name" value="Acetyltransf_1"/>
    <property type="match status" value="1"/>
</dbReference>
<dbReference type="SUPFAM" id="SSF55729">
    <property type="entry name" value="Acyl-CoA N-acyltransferases (Nat)"/>
    <property type="match status" value="1"/>
</dbReference>
<evidence type="ECO:0000313" key="4">
    <source>
        <dbReference type="Proteomes" id="UP000199433"/>
    </source>
</evidence>
<dbReference type="PANTHER" id="PTHR13947">
    <property type="entry name" value="GNAT FAMILY N-ACETYLTRANSFERASE"/>
    <property type="match status" value="1"/>
</dbReference>
<dbReference type="AlphaFoldDB" id="A0A1G8WNA7"/>
<dbReference type="PANTHER" id="PTHR13947:SF37">
    <property type="entry name" value="LD18367P"/>
    <property type="match status" value="1"/>
</dbReference>
<gene>
    <name evidence="3" type="ORF">SAMN04488098_100457</name>
</gene>
<proteinExistence type="predicted"/>
<dbReference type="InterPro" id="IPR016181">
    <property type="entry name" value="Acyl_CoA_acyltransferase"/>
</dbReference>
<accession>A0A1G8WNA7</accession>
<organism evidence="3 4">
    <name type="scientific">Alkalibacterium thalassium</name>
    <dbReference type="NCBI Taxonomy" id="426701"/>
    <lineage>
        <taxon>Bacteria</taxon>
        <taxon>Bacillati</taxon>
        <taxon>Bacillota</taxon>
        <taxon>Bacilli</taxon>
        <taxon>Lactobacillales</taxon>
        <taxon>Carnobacteriaceae</taxon>
        <taxon>Alkalibacterium</taxon>
    </lineage>
</organism>
<sequence>MLLLREIEERDNDIIGQIVQRSLEEEGLKMPGTAYYDPYLFELYDYYQKPDRQYWVLEKDGTVIGGIGVGPFDEKKKVGEIQKFYIVKKERGNGYAHQLIKKAMDFGTQHYDALYIETFASLSDANHLYSKYGFEKLEAPLNGTEHSACDTWLIRRYPRMAD</sequence>
<dbReference type="PROSITE" id="PS51186">
    <property type="entry name" value="GNAT"/>
    <property type="match status" value="1"/>
</dbReference>
<protein>
    <submittedName>
        <fullName evidence="3">Putative acetyltransferase</fullName>
    </submittedName>
</protein>
<name>A0A1G8WNA7_9LACT</name>
<evidence type="ECO:0000259" key="2">
    <source>
        <dbReference type="PROSITE" id="PS51186"/>
    </source>
</evidence>
<dbReference type="Gene3D" id="3.40.630.30">
    <property type="match status" value="1"/>
</dbReference>
<dbReference type="GO" id="GO:0008080">
    <property type="term" value="F:N-acetyltransferase activity"/>
    <property type="evidence" value="ECO:0007669"/>
    <property type="project" value="InterPro"/>
</dbReference>
<dbReference type="EMBL" id="FNFK01000004">
    <property type="protein sequence ID" value="SDJ79125.1"/>
    <property type="molecule type" value="Genomic_DNA"/>
</dbReference>
<dbReference type="STRING" id="426701.SAMN04488098_100457"/>
<feature type="domain" description="N-acetyltransferase" evidence="2">
    <location>
        <begin position="2"/>
        <end position="158"/>
    </location>
</feature>
<dbReference type="RefSeq" id="WP_091264849.1">
    <property type="nucleotide sequence ID" value="NZ_FNFK01000004.1"/>
</dbReference>
<dbReference type="OrthoDB" id="5419426at2"/>